<dbReference type="Proteomes" id="UP000540506">
    <property type="component" value="Unassembled WGS sequence"/>
</dbReference>
<gene>
    <name evidence="3" type="ORF">FHR34_003832</name>
</gene>
<comment type="caution">
    <text evidence="3">The sequence shown here is derived from an EMBL/GenBank/DDBJ whole genome shotgun (WGS) entry which is preliminary data.</text>
</comment>
<reference evidence="3 4" key="1">
    <citation type="submission" date="2020-08" db="EMBL/GenBank/DDBJ databases">
        <title>Sequencing the genomes of 1000 actinobacteria strains.</title>
        <authorList>
            <person name="Klenk H.-P."/>
        </authorList>
    </citation>
    <scope>NUCLEOTIDE SEQUENCE [LARGE SCALE GENOMIC DNA]</scope>
    <source>
        <strain evidence="3 4">DSM 41654</strain>
    </source>
</reference>
<evidence type="ECO:0008006" key="5">
    <source>
        <dbReference type="Google" id="ProtNLM"/>
    </source>
</evidence>
<keyword evidence="4" id="KW-1185">Reference proteome</keyword>
<name>A0A7W7VWM4_KITKI</name>
<evidence type="ECO:0000256" key="1">
    <source>
        <dbReference type="SAM" id="MobiDB-lite"/>
    </source>
</evidence>
<dbReference type="RefSeq" id="WP_184936715.1">
    <property type="nucleotide sequence ID" value="NZ_JACHJV010000001.1"/>
</dbReference>
<protein>
    <recommendedName>
        <fullName evidence="5">Lipoprotein</fullName>
    </recommendedName>
</protein>
<keyword evidence="2" id="KW-0732">Signal</keyword>
<evidence type="ECO:0000313" key="4">
    <source>
        <dbReference type="Proteomes" id="UP000540506"/>
    </source>
</evidence>
<organism evidence="3 4">
    <name type="scientific">Kitasatospora kifunensis</name>
    <name type="common">Streptomyces kifunensis</name>
    <dbReference type="NCBI Taxonomy" id="58351"/>
    <lineage>
        <taxon>Bacteria</taxon>
        <taxon>Bacillati</taxon>
        <taxon>Actinomycetota</taxon>
        <taxon>Actinomycetes</taxon>
        <taxon>Kitasatosporales</taxon>
        <taxon>Streptomycetaceae</taxon>
        <taxon>Kitasatospora</taxon>
    </lineage>
</organism>
<feature type="region of interest" description="Disordered" evidence="1">
    <location>
        <begin position="26"/>
        <end position="95"/>
    </location>
</feature>
<feature type="compositionally biased region" description="Low complexity" evidence="1">
    <location>
        <begin position="26"/>
        <end position="71"/>
    </location>
</feature>
<dbReference type="EMBL" id="JACHJV010000001">
    <property type="protein sequence ID" value="MBB4924839.1"/>
    <property type="molecule type" value="Genomic_DNA"/>
</dbReference>
<accession>A0A7W7VWM4</accession>
<dbReference type="PROSITE" id="PS51257">
    <property type="entry name" value="PROKAR_LIPOPROTEIN"/>
    <property type="match status" value="1"/>
</dbReference>
<dbReference type="AlphaFoldDB" id="A0A7W7VWM4"/>
<feature type="chain" id="PRO_5038560468" description="Lipoprotein" evidence="2">
    <location>
        <begin position="24"/>
        <end position="206"/>
    </location>
</feature>
<proteinExistence type="predicted"/>
<evidence type="ECO:0000313" key="3">
    <source>
        <dbReference type="EMBL" id="MBB4924839.1"/>
    </source>
</evidence>
<evidence type="ECO:0000256" key="2">
    <source>
        <dbReference type="SAM" id="SignalP"/>
    </source>
</evidence>
<feature type="signal peptide" evidence="2">
    <location>
        <begin position="1"/>
        <end position="23"/>
    </location>
</feature>
<sequence>MKAHRTCAAVVLAAAALTLTACGPDETTASTAPATSAVASAPAAAKPTDTAVPSAKPSTRPSAPARPSGAKPSGGTGGTASPTAGCNPNEPISGRMVEATDDGYATHIWMRAKSTKFVCNDIADDGGVFESYGDPTVFTFSNDVKTTILSSAQPQTVDLNTFMKHLDDCLHNKSAVQPPHFCYGNQYVITADSKNVITSITEAYRP</sequence>